<dbReference type="EMBL" id="QYSE01000001">
    <property type="protein sequence ID" value="RJF37891.1"/>
    <property type="molecule type" value="Genomic_DNA"/>
</dbReference>
<sequence length="60" mass="7061">MKLSIVTKFILYMKKMASNAFKYGTLISKVTIMIFFKDFLSVGWYDLFWIIKKAAIATFH</sequence>
<keyword evidence="1" id="KW-1133">Transmembrane helix</keyword>
<dbReference type="AlphaFoldDB" id="A0A3A3EUX4"/>
<comment type="caution">
    <text evidence="2">The sequence shown here is derived from an EMBL/GenBank/DDBJ whole genome shotgun (WGS) entry which is preliminary data.</text>
</comment>
<protein>
    <submittedName>
        <fullName evidence="2">Uncharacterized protein</fullName>
    </submittedName>
</protein>
<feature type="transmembrane region" description="Helical" evidence="1">
    <location>
        <begin position="20"/>
        <end position="36"/>
    </location>
</feature>
<evidence type="ECO:0000256" key="1">
    <source>
        <dbReference type="SAM" id="Phobius"/>
    </source>
</evidence>
<gene>
    <name evidence="2" type="ORF">D4741_07445</name>
</gene>
<dbReference type="Proteomes" id="UP000265938">
    <property type="component" value="Unassembled WGS sequence"/>
</dbReference>
<evidence type="ECO:0000313" key="3">
    <source>
        <dbReference type="Proteomes" id="UP000265938"/>
    </source>
</evidence>
<proteinExistence type="predicted"/>
<reference evidence="2 3" key="1">
    <citation type="submission" date="2018-09" db="EMBL/GenBank/DDBJ databases">
        <title>Identification of marine bacteria producing industrial enzymes.</title>
        <authorList>
            <person name="Cheng T.H."/>
            <person name="Saidin J."/>
            <person name="Muhd D.D."/>
            <person name="Isa M.N.M."/>
            <person name="Bakar M.F.A."/>
            <person name="Ismail N."/>
        </authorList>
    </citation>
    <scope>NUCLEOTIDE SEQUENCE [LARGE SCALE GENOMIC DNA]</scope>
    <source>
        <strain evidence="2 3">MNAD 1.6</strain>
    </source>
</reference>
<name>A0A3A3EUX4_9GAMM</name>
<keyword evidence="1" id="KW-0812">Transmembrane</keyword>
<organism evidence="2 3">
    <name type="scientific">Pseudoalteromonas gelatinilytica</name>
    <dbReference type="NCBI Taxonomy" id="1703256"/>
    <lineage>
        <taxon>Bacteria</taxon>
        <taxon>Pseudomonadati</taxon>
        <taxon>Pseudomonadota</taxon>
        <taxon>Gammaproteobacteria</taxon>
        <taxon>Alteromonadales</taxon>
        <taxon>Pseudoalteromonadaceae</taxon>
        <taxon>Pseudoalteromonas</taxon>
    </lineage>
</organism>
<keyword evidence="1" id="KW-0472">Membrane</keyword>
<evidence type="ECO:0000313" key="2">
    <source>
        <dbReference type="EMBL" id="RJF37891.1"/>
    </source>
</evidence>
<accession>A0A3A3EUX4</accession>